<sequence>MAAGAFERERSTTGFYTALPDAVHRFPALDRFSSSVNIAIAR</sequence>
<dbReference type="AlphaFoldDB" id="A0A2U3HZK1"/>
<reference evidence="2" key="1">
    <citation type="submission" date="2018-01" db="EMBL/GenBank/DDBJ databases">
        <authorList>
            <person name="Peeters C."/>
        </authorList>
    </citation>
    <scope>NUCLEOTIDE SEQUENCE [LARGE SCALE GENOMIC DNA]</scope>
</reference>
<dbReference type="EMBL" id="OGTP01000001">
    <property type="protein sequence ID" value="SPB13241.1"/>
    <property type="molecule type" value="Genomic_DNA"/>
</dbReference>
<dbReference type="Proteomes" id="UP000238169">
    <property type="component" value="Unassembled WGS sequence"/>
</dbReference>
<evidence type="ECO:0000313" key="2">
    <source>
        <dbReference type="Proteomes" id="UP000238169"/>
    </source>
</evidence>
<proteinExistence type="predicted"/>
<keyword evidence="2" id="KW-1185">Reference proteome</keyword>
<accession>A0A2U3HZK1</accession>
<organism evidence="1 2">
    <name type="scientific">Caballeronia novacaledonica</name>
    <dbReference type="NCBI Taxonomy" id="1544861"/>
    <lineage>
        <taxon>Bacteria</taxon>
        <taxon>Pseudomonadati</taxon>
        <taxon>Pseudomonadota</taxon>
        <taxon>Betaproteobacteria</taxon>
        <taxon>Burkholderiales</taxon>
        <taxon>Burkholderiaceae</taxon>
        <taxon>Caballeronia</taxon>
    </lineage>
</organism>
<protein>
    <submittedName>
        <fullName evidence="1">Uncharacterized protein</fullName>
    </submittedName>
</protein>
<name>A0A2U3HZK1_9BURK</name>
<evidence type="ECO:0000313" key="1">
    <source>
        <dbReference type="EMBL" id="SPB13241.1"/>
    </source>
</evidence>
<gene>
    <name evidence="1" type="ORF">NOV72_00539</name>
</gene>